<accession>A0A084SWZ5</accession>
<reference evidence="1 2" key="1">
    <citation type="submission" date="2014-07" db="EMBL/GenBank/DDBJ databases">
        <title>Draft Genome Sequence of Gephyronic Acid Producer, Cystobacter violaceus Strain Cb vi76.</title>
        <authorList>
            <person name="Stevens D.C."/>
            <person name="Young J."/>
            <person name="Carmichael R."/>
            <person name="Tan J."/>
            <person name="Taylor R.E."/>
        </authorList>
    </citation>
    <scope>NUCLEOTIDE SEQUENCE [LARGE SCALE GENOMIC DNA]</scope>
    <source>
        <strain evidence="1 2">Cb vi76</strain>
    </source>
</reference>
<name>A0A084SWZ5_9BACT</name>
<evidence type="ECO:0000313" key="1">
    <source>
        <dbReference type="EMBL" id="KFA92980.1"/>
    </source>
</evidence>
<gene>
    <name evidence="1" type="ORF">Q664_11875</name>
</gene>
<organism evidence="1 2">
    <name type="scientific">Archangium violaceum Cb vi76</name>
    <dbReference type="NCBI Taxonomy" id="1406225"/>
    <lineage>
        <taxon>Bacteria</taxon>
        <taxon>Pseudomonadati</taxon>
        <taxon>Myxococcota</taxon>
        <taxon>Myxococcia</taxon>
        <taxon>Myxococcales</taxon>
        <taxon>Cystobacterineae</taxon>
        <taxon>Archangiaceae</taxon>
        <taxon>Archangium</taxon>
    </lineage>
</organism>
<evidence type="ECO:0000313" key="2">
    <source>
        <dbReference type="Proteomes" id="UP000028547"/>
    </source>
</evidence>
<proteinExistence type="predicted"/>
<comment type="caution">
    <text evidence="1">The sequence shown here is derived from an EMBL/GenBank/DDBJ whole genome shotgun (WGS) entry which is preliminary data.</text>
</comment>
<dbReference type="AlphaFoldDB" id="A0A084SWZ5"/>
<protein>
    <submittedName>
        <fullName evidence="1">Uncharacterized protein</fullName>
    </submittedName>
</protein>
<sequence length="131" mass="15066">MYAGSMDSKLEDLMNSLGTLDEQHAHEPETVATIKTAALALHFVQHIGRMKDFWEYVRVFNTEEAWPKPLRSFGTRDEALAWLRAQVAVPYEAVIVIAGTRHNVTRMRDGEWVFIRFPSIEELDAMENSEE</sequence>
<dbReference type="EMBL" id="JPMI01000075">
    <property type="protein sequence ID" value="KFA92980.1"/>
    <property type="molecule type" value="Genomic_DNA"/>
</dbReference>
<dbReference type="Proteomes" id="UP000028547">
    <property type="component" value="Unassembled WGS sequence"/>
</dbReference>